<evidence type="ECO:0000313" key="10">
    <source>
        <dbReference type="Proteomes" id="UP000242525"/>
    </source>
</evidence>
<evidence type="ECO:0000256" key="1">
    <source>
        <dbReference type="ARBA" id="ARBA00004211"/>
    </source>
</evidence>
<proteinExistence type="inferred from homology"/>
<keyword evidence="10" id="KW-1185">Reference proteome</keyword>
<evidence type="ECO:0000256" key="4">
    <source>
        <dbReference type="ARBA" id="ARBA00022989"/>
    </source>
</evidence>
<evidence type="ECO:0000256" key="2">
    <source>
        <dbReference type="ARBA" id="ARBA00009063"/>
    </source>
</evidence>
<dbReference type="AlphaFoldDB" id="A0A0J9X6S9"/>
<keyword evidence="6 7" id="KW-0472">Membrane</keyword>
<dbReference type="EMBL" id="CCBN010000004">
    <property type="protein sequence ID" value="CDO52924.1"/>
    <property type="molecule type" value="Genomic_DNA"/>
</dbReference>
<accession>A0A0J9X6S9</accession>
<evidence type="ECO:0000313" key="9">
    <source>
        <dbReference type="EMBL" id="CDO52924.1"/>
    </source>
</evidence>
<dbReference type="SUPFAM" id="SSF47661">
    <property type="entry name" value="t-snare proteins"/>
    <property type="match status" value="1"/>
</dbReference>
<evidence type="ECO:0000259" key="8">
    <source>
        <dbReference type="PROSITE" id="PS50192"/>
    </source>
</evidence>
<feature type="domain" description="T-SNARE coiled-coil homology" evidence="8">
    <location>
        <begin position="208"/>
        <end position="270"/>
    </location>
</feature>
<dbReference type="CDD" id="cd00179">
    <property type="entry name" value="SynN"/>
    <property type="match status" value="1"/>
</dbReference>
<dbReference type="CDD" id="cd15849">
    <property type="entry name" value="SNARE_Sso1"/>
    <property type="match status" value="1"/>
</dbReference>
<feature type="transmembrane region" description="Helical" evidence="7">
    <location>
        <begin position="282"/>
        <end position="303"/>
    </location>
</feature>
<sequence length="306" mass="34350">MSFNQNYGGGNKFGQSNPYNAVDSQGYEMSSVALSNSNPFDNSATTGGNDDMISFFSEVDDIKRSLGHYETNIERIEALHKRSLAEVEDGSEGFTANQLASLTEETSALAKDLRNRIKSLESRSMRDSTKHTQAENVKHQFKNSIKRYQGIEATFRQKNKERIERQYKIVNPNATEEEVQEAISSENQQIFSQAVMNSNRRGQAQSALNEVEARHREIQNIARTMNELAELFHDMEMMVAEQEPALQQIEAKAEEAQIDIEAGVGMETKAIASARAARKKKWWCLAIVIIVLVIIAIILGVTLSKK</sequence>
<protein>
    <submittedName>
        <fullName evidence="9">Similar to Saccharomyces cerevisiae YMR183C SSO2 Plasma membrane t-SNARE involved in fusion of secretory vesicles at the plasma membrane</fullName>
    </submittedName>
</protein>
<dbReference type="GO" id="GO:0006886">
    <property type="term" value="P:intracellular protein transport"/>
    <property type="evidence" value="ECO:0007669"/>
    <property type="project" value="TreeGrafter"/>
</dbReference>
<evidence type="ECO:0000256" key="7">
    <source>
        <dbReference type="SAM" id="Phobius"/>
    </source>
</evidence>
<dbReference type="PROSITE" id="PS50192">
    <property type="entry name" value="T_SNARE"/>
    <property type="match status" value="1"/>
</dbReference>
<dbReference type="GO" id="GO:0006887">
    <property type="term" value="P:exocytosis"/>
    <property type="evidence" value="ECO:0007669"/>
    <property type="project" value="TreeGrafter"/>
</dbReference>
<reference evidence="9" key="1">
    <citation type="submission" date="2014-03" db="EMBL/GenBank/DDBJ databases">
        <authorList>
            <person name="Casaregola S."/>
        </authorList>
    </citation>
    <scope>NUCLEOTIDE SEQUENCE [LARGE SCALE GENOMIC DNA]</scope>
    <source>
        <strain evidence="9">CLIB 918</strain>
    </source>
</reference>
<dbReference type="Pfam" id="PF05739">
    <property type="entry name" value="SNARE"/>
    <property type="match status" value="1"/>
</dbReference>
<comment type="subcellular location">
    <subcellularLocation>
        <location evidence="1">Membrane</location>
        <topology evidence="1">Single-pass type IV membrane protein</topology>
    </subcellularLocation>
</comment>
<dbReference type="PANTHER" id="PTHR19957">
    <property type="entry name" value="SYNTAXIN"/>
    <property type="match status" value="1"/>
</dbReference>
<dbReference type="GO" id="GO:0005886">
    <property type="term" value="C:plasma membrane"/>
    <property type="evidence" value="ECO:0007669"/>
    <property type="project" value="TreeGrafter"/>
</dbReference>
<dbReference type="Pfam" id="PF00804">
    <property type="entry name" value="Syntaxin"/>
    <property type="match status" value="1"/>
</dbReference>
<dbReference type="SMART" id="SM00503">
    <property type="entry name" value="SynN"/>
    <property type="match status" value="1"/>
</dbReference>
<dbReference type="GO" id="GO:0031201">
    <property type="term" value="C:SNARE complex"/>
    <property type="evidence" value="ECO:0007669"/>
    <property type="project" value="TreeGrafter"/>
</dbReference>
<dbReference type="FunFam" id="1.20.58.70:FF:000008">
    <property type="entry name" value="Syntaxin family protein"/>
    <property type="match status" value="1"/>
</dbReference>
<dbReference type="GO" id="GO:0006906">
    <property type="term" value="P:vesicle fusion"/>
    <property type="evidence" value="ECO:0007669"/>
    <property type="project" value="TreeGrafter"/>
</dbReference>
<keyword evidence="5" id="KW-0175">Coiled coil</keyword>
<comment type="caution">
    <text evidence="9">The sequence shown here is derived from an EMBL/GenBank/DDBJ whole genome shotgun (WGS) entry which is preliminary data.</text>
</comment>
<evidence type="ECO:0000256" key="6">
    <source>
        <dbReference type="ARBA" id="ARBA00023136"/>
    </source>
</evidence>
<dbReference type="OrthoDB" id="10255013at2759"/>
<keyword evidence="3 7" id="KW-0812">Transmembrane</keyword>
<dbReference type="PANTHER" id="PTHR19957:SF307">
    <property type="entry name" value="PROTEIN SSO1-RELATED"/>
    <property type="match status" value="1"/>
</dbReference>
<dbReference type="InterPro" id="IPR045242">
    <property type="entry name" value="Syntaxin"/>
</dbReference>
<organism evidence="9 10">
    <name type="scientific">Geotrichum candidum</name>
    <name type="common">Oospora lactis</name>
    <name type="synonym">Dipodascus geotrichum</name>
    <dbReference type="NCBI Taxonomy" id="1173061"/>
    <lineage>
        <taxon>Eukaryota</taxon>
        <taxon>Fungi</taxon>
        <taxon>Dikarya</taxon>
        <taxon>Ascomycota</taxon>
        <taxon>Saccharomycotina</taxon>
        <taxon>Dipodascomycetes</taxon>
        <taxon>Dipodascales</taxon>
        <taxon>Dipodascaceae</taxon>
        <taxon>Geotrichum</taxon>
    </lineage>
</organism>
<keyword evidence="4 7" id="KW-1133">Transmembrane helix</keyword>
<dbReference type="InterPro" id="IPR000727">
    <property type="entry name" value="T_SNARE_dom"/>
</dbReference>
<name>A0A0J9X6S9_GEOCN</name>
<evidence type="ECO:0000256" key="3">
    <source>
        <dbReference type="ARBA" id="ARBA00022692"/>
    </source>
</evidence>
<comment type="similarity">
    <text evidence="2">Belongs to the syntaxin family.</text>
</comment>
<dbReference type="InterPro" id="IPR006011">
    <property type="entry name" value="Syntaxin_N"/>
</dbReference>
<dbReference type="InterPro" id="IPR010989">
    <property type="entry name" value="SNARE"/>
</dbReference>
<evidence type="ECO:0000256" key="5">
    <source>
        <dbReference type="ARBA" id="ARBA00023054"/>
    </source>
</evidence>
<dbReference type="GO" id="GO:0048278">
    <property type="term" value="P:vesicle docking"/>
    <property type="evidence" value="ECO:0007669"/>
    <property type="project" value="TreeGrafter"/>
</dbReference>
<dbReference type="Gene3D" id="1.20.58.70">
    <property type="match status" value="1"/>
</dbReference>
<dbReference type="SMART" id="SM00397">
    <property type="entry name" value="t_SNARE"/>
    <property type="match status" value="1"/>
</dbReference>
<gene>
    <name evidence="9" type="ORF">BN980_GECA04s01616g</name>
</gene>
<dbReference type="GO" id="GO:0005484">
    <property type="term" value="F:SNAP receptor activity"/>
    <property type="evidence" value="ECO:0007669"/>
    <property type="project" value="TreeGrafter"/>
</dbReference>
<dbReference type="Proteomes" id="UP000242525">
    <property type="component" value="Unassembled WGS sequence"/>
</dbReference>
<dbReference type="GO" id="GO:0012505">
    <property type="term" value="C:endomembrane system"/>
    <property type="evidence" value="ECO:0007669"/>
    <property type="project" value="TreeGrafter"/>
</dbReference>
<dbReference type="GO" id="GO:0000149">
    <property type="term" value="F:SNARE binding"/>
    <property type="evidence" value="ECO:0007669"/>
    <property type="project" value="TreeGrafter"/>
</dbReference>
<dbReference type="STRING" id="1173061.A0A0J9X6S9"/>